<feature type="region of interest" description="Disordered" evidence="1">
    <location>
        <begin position="39"/>
        <end position="62"/>
    </location>
</feature>
<feature type="region of interest" description="Disordered" evidence="1">
    <location>
        <begin position="1006"/>
        <end position="1112"/>
    </location>
</feature>
<feature type="compositionally biased region" description="Basic and acidic residues" evidence="1">
    <location>
        <begin position="1006"/>
        <end position="1025"/>
    </location>
</feature>
<feature type="compositionally biased region" description="Basic and acidic residues" evidence="1">
    <location>
        <begin position="49"/>
        <end position="62"/>
    </location>
</feature>
<evidence type="ECO:0000313" key="2">
    <source>
        <dbReference type="EMBL" id="VDD33872.1"/>
    </source>
</evidence>
<dbReference type="EMBL" id="LR031875">
    <property type="protein sequence ID" value="VDD33872.1"/>
    <property type="molecule type" value="Genomic_DNA"/>
</dbReference>
<feature type="compositionally biased region" description="Low complexity" evidence="1">
    <location>
        <begin position="886"/>
        <end position="895"/>
    </location>
</feature>
<sequence>MLLFSYCSQPQISLPTWRYSDFNAAIPIKKRKYFVQPEAPLDNNPLANEKGDTRSALDSSDKTHVSQKMIGEGSRIINIGKPVPSLSVSVGKNAESVGNLVPDQIRVKVEEPINSSPLVASEVPSSSDIAGSSLHTSLRKLPSGVEQHPGVLVTSDKTVHKAHGIVRETRGNEECQTQASAGTGNVALWLGAITKNNEEPTALDLSLSKGVCAPHDPDFINSGIHNVVNRSNWDLNTTMDAWEDVLDRKTRVKTTGAFLNSSNNTGCPDMETSTNVIAKSVSEGVKSPTLTLTQSDHEVKSTCSLSLGLGSHPPIVRSPSLSACTSTSRPAMIVGNVNSVNLRTVKSEVTEESVQVDPTRLSQDVVGRFRQENSLASGSLKLLDSISVKAEPNNLTQSEAFNRKDGTLNHRRRPLMQSDEILDLPTSFTPNQMDKYMPSSGIGNALMSLNGLTRNPGVQSYPDSTLQDNPGQSSGHGDHNLNASGVNDKVLDDCKTYVSPGTDELPKSGEEKNILYGKELREKLSSHEFDHDCVNDRVLKKQVGKRSTYEDDEKVQRPVAMLADVPFDSNNQTSNHVEEKESQATLLANTVDMASTNLETRRLTPDIQSGMFGGTGYNEGGIVQDGEQSTHQIIHASEGVSGVSTLSGGNGDNPETLDNNSPVSHKAEMSTFDDDPPMALSEGSPGRIRTLDASDSFVERDRLPGFSLGQRKYSRWSDESCSFSRESYRGKTIRRPRLNFMPHKRRFSDDDDTESNLHERDTKNFESNSYGNTRRGRGGGAFPNRGRRPADDEGDTFPHSFTRRNTSFSYTQRGPTNKEEASEFHGFRDGERQSNNTEPMFMTQSRPYRGRSSFGRGGRTNFSNNSKRDFPGYRSRSPVRSRDRSAGPSSSSFRNRSQEDFNGNTDFSHRRSPSGYRTGRLSSPDHSGYPREGFVRRHNSPPYSHRPRGRGYERGRGYARGRGYGRDGISFRKPYDRVVHRNLNNFDPRERVDYSDDFFEGTIHSERFGGDGNAERRQFGYRHDGGTSSFRQSFSNDGCGPTNVENDPDAARFGQNTGVGNRGEQGSLVETDGRNKNSSENASGRSKNMEEEENSKQSEIWRQDEVGGGDGF</sequence>
<feature type="compositionally biased region" description="Polar residues" evidence="1">
    <location>
        <begin position="833"/>
        <end position="846"/>
    </location>
</feature>
<feature type="compositionally biased region" description="Polar residues" evidence="1">
    <location>
        <begin position="803"/>
        <end position="815"/>
    </location>
</feature>
<proteinExistence type="predicted"/>
<feature type="region of interest" description="Disordered" evidence="1">
    <location>
        <begin position="451"/>
        <end position="487"/>
    </location>
</feature>
<dbReference type="AlphaFoldDB" id="A0A3P6EMV2"/>
<feature type="compositionally biased region" description="Basic and acidic residues" evidence="1">
    <location>
        <begin position="1094"/>
        <end position="1105"/>
    </location>
</feature>
<dbReference type="PANTHER" id="PTHR34536:SF4">
    <property type="entry name" value="BTZ DOMAIN-CONTAINING PROTEIN"/>
    <property type="match status" value="1"/>
</dbReference>
<evidence type="ECO:0000256" key="1">
    <source>
        <dbReference type="SAM" id="MobiDB-lite"/>
    </source>
</evidence>
<organism evidence="2">
    <name type="scientific">Brassica oleracea</name>
    <name type="common">Wild cabbage</name>
    <dbReference type="NCBI Taxonomy" id="3712"/>
    <lineage>
        <taxon>Eukaryota</taxon>
        <taxon>Viridiplantae</taxon>
        <taxon>Streptophyta</taxon>
        <taxon>Embryophyta</taxon>
        <taxon>Tracheophyta</taxon>
        <taxon>Spermatophyta</taxon>
        <taxon>Magnoliopsida</taxon>
        <taxon>eudicotyledons</taxon>
        <taxon>Gunneridae</taxon>
        <taxon>Pentapetalae</taxon>
        <taxon>rosids</taxon>
        <taxon>malvids</taxon>
        <taxon>Brassicales</taxon>
        <taxon>Brassicaceae</taxon>
        <taxon>Brassiceae</taxon>
        <taxon>Brassica</taxon>
    </lineage>
</organism>
<gene>
    <name evidence="2" type="ORF">BOLC9T59195H</name>
</gene>
<dbReference type="PANTHER" id="PTHR34536">
    <property type="entry name" value="DENTIN SIALOPHOSPHOPROTEIN-LIKE PROTEIN"/>
    <property type="match status" value="1"/>
</dbReference>
<feature type="compositionally biased region" description="Polar residues" evidence="1">
    <location>
        <begin position="1026"/>
        <end position="1036"/>
    </location>
</feature>
<name>A0A3P6EMV2_BRAOL</name>
<feature type="compositionally biased region" description="Polar residues" evidence="1">
    <location>
        <begin position="451"/>
        <end position="485"/>
    </location>
</feature>
<feature type="compositionally biased region" description="Basic and acidic residues" evidence="1">
    <location>
        <begin position="755"/>
        <end position="764"/>
    </location>
</feature>
<reference evidence="2" key="1">
    <citation type="submission" date="2018-11" db="EMBL/GenBank/DDBJ databases">
        <authorList>
            <consortium name="Genoscope - CEA"/>
            <person name="William W."/>
        </authorList>
    </citation>
    <scope>NUCLEOTIDE SEQUENCE</scope>
</reference>
<accession>A0A3P6EMV2</accession>
<feature type="compositionally biased region" description="Basic and acidic residues" evidence="1">
    <location>
        <begin position="816"/>
        <end position="832"/>
    </location>
</feature>
<feature type="region of interest" description="Disordered" evidence="1">
    <location>
        <begin position="741"/>
        <end position="959"/>
    </location>
</feature>
<feature type="region of interest" description="Disordered" evidence="1">
    <location>
        <begin position="644"/>
        <end position="692"/>
    </location>
</feature>
<protein>
    <submittedName>
        <fullName evidence="2">Uncharacterized protein</fullName>
    </submittedName>
</protein>